<comment type="caution">
    <text evidence="1">The sequence shown here is derived from an EMBL/GenBank/DDBJ whole genome shotgun (WGS) entry which is preliminary data.</text>
</comment>
<name>A0A242MIR8_CABSO</name>
<evidence type="ECO:0000313" key="2">
    <source>
        <dbReference type="Proteomes" id="UP000195221"/>
    </source>
</evidence>
<dbReference type="AlphaFoldDB" id="A0A242MIR8"/>
<dbReference type="EMBL" id="NBTZ01000102">
    <property type="protein sequence ID" value="OTP71190.1"/>
    <property type="molecule type" value="Genomic_DNA"/>
</dbReference>
<sequence length="37" mass="4331">MPHFYPDRYVKQRSLRELSSLDSAMHSLRALKARAKA</sequence>
<evidence type="ECO:0000313" key="1">
    <source>
        <dbReference type="EMBL" id="OTP71190.1"/>
    </source>
</evidence>
<gene>
    <name evidence="1" type="ORF">PAMC26577_24975</name>
</gene>
<protein>
    <submittedName>
        <fullName evidence="1">Uncharacterized protein</fullName>
    </submittedName>
</protein>
<reference evidence="1 2" key="1">
    <citation type="submission" date="2017-03" db="EMBL/GenBank/DDBJ databases">
        <title>Genome analysis of strain PAMC 26577.</title>
        <authorList>
            <person name="Oh H.-M."/>
            <person name="Yang J.-A."/>
        </authorList>
    </citation>
    <scope>NUCLEOTIDE SEQUENCE [LARGE SCALE GENOMIC DNA]</scope>
    <source>
        <strain evidence="1 2">PAMC 26577</strain>
    </source>
</reference>
<accession>A0A242MIR8</accession>
<organism evidence="1 2">
    <name type="scientific">Caballeronia sordidicola</name>
    <name type="common">Burkholderia sordidicola</name>
    <dbReference type="NCBI Taxonomy" id="196367"/>
    <lineage>
        <taxon>Bacteria</taxon>
        <taxon>Pseudomonadati</taxon>
        <taxon>Pseudomonadota</taxon>
        <taxon>Betaproteobacteria</taxon>
        <taxon>Burkholderiales</taxon>
        <taxon>Burkholderiaceae</taxon>
        <taxon>Caballeronia</taxon>
    </lineage>
</organism>
<dbReference type="Proteomes" id="UP000195221">
    <property type="component" value="Unassembled WGS sequence"/>
</dbReference>
<proteinExistence type="predicted"/>